<proteinExistence type="predicted"/>
<evidence type="ECO:0000256" key="3">
    <source>
        <dbReference type="ARBA" id="ARBA00022679"/>
    </source>
</evidence>
<feature type="transmembrane region" description="Helical" evidence="10">
    <location>
        <begin position="140"/>
        <end position="158"/>
    </location>
</feature>
<feature type="compositionally biased region" description="Low complexity" evidence="9">
    <location>
        <begin position="749"/>
        <end position="758"/>
    </location>
</feature>
<gene>
    <name evidence="12" type="ORF">HD597_002680</name>
</gene>
<feature type="transmembrane region" description="Helical" evidence="10">
    <location>
        <begin position="187"/>
        <end position="209"/>
    </location>
</feature>
<dbReference type="GO" id="GO:0005886">
    <property type="term" value="C:plasma membrane"/>
    <property type="evidence" value="ECO:0007669"/>
    <property type="project" value="UniProtKB-SubCell"/>
</dbReference>
<comment type="caution">
    <text evidence="12">The sequence shown here is derived from an EMBL/GenBank/DDBJ whole genome shotgun (WGS) entry which is preliminary data.</text>
</comment>
<feature type="transmembrane region" description="Helical" evidence="10">
    <location>
        <begin position="44"/>
        <end position="62"/>
    </location>
</feature>
<feature type="compositionally biased region" description="Basic and acidic residues" evidence="9">
    <location>
        <begin position="759"/>
        <end position="772"/>
    </location>
</feature>
<keyword evidence="4 10" id="KW-0812">Transmembrane</keyword>
<keyword evidence="8 10" id="KW-0472">Membrane</keyword>
<dbReference type="Pfam" id="PF02518">
    <property type="entry name" value="HATPase_c"/>
    <property type="match status" value="1"/>
</dbReference>
<feature type="region of interest" description="Disordered" evidence="9">
    <location>
        <begin position="732"/>
        <end position="772"/>
    </location>
</feature>
<dbReference type="GO" id="GO:0000155">
    <property type="term" value="F:phosphorelay sensor kinase activity"/>
    <property type="evidence" value="ECO:0007669"/>
    <property type="project" value="InterPro"/>
</dbReference>
<dbReference type="InterPro" id="IPR036890">
    <property type="entry name" value="HATPase_C_sf"/>
</dbReference>
<evidence type="ECO:0000313" key="12">
    <source>
        <dbReference type="EMBL" id="MCP2355660.1"/>
    </source>
</evidence>
<feature type="transmembrane region" description="Helical" evidence="10">
    <location>
        <begin position="69"/>
        <end position="91"/>
    </location>
</feature>
<dbReference type="PANTHER" id="PTHR24421:SF37">
    <property type="entry name" value="SENSOR HISTIDINE KINASE NARS"/>
    <property type="match status" value="1"/>
</dbReference>
<dbReference type="InterPro" id="IPR003594">
    <property type="entry name" value="HATPase_dom"/>
</dbReference>
<name>A0A9X2K155_9ACTN</name>
<evidence type="ECO:0000256" key="9">
    <source>
        <dbReference type="SAM" id="MobiDB-lite"/>
    </source>
</evidence>
<dbReference type="Gene3D" id="1.20.5.1930">
    <property type="match status" value="1"/>
</dbReference>
<dbReference type="CDD" id="cd16917">
    <property type="entry name" value="HATPase_UhpB-NarQ-NarX-like"/>
    <property type="match status" value="1"/>
</dbReference>
<feature type="region of interest" description="Disordered" evidence="9">
    <location>
        <begin position="252"/>
        <end position="278"/>
    </location>
</feature>
<keyword evidence="3" id="KW-0808">Transferase</keyword>
<comment type="subcellular location">
    <subcellularLocation>
        <location evidence="1">Cell membrane</location>
        <topology evidence="1">Multi-pass membrane protein</topology>
    </subcellularLocation>
</comment>
<dbReference type="PANTHER" id="PTHR24421">
    <property type="entry name" value="NITRATE/NITRITE SENSOR PROTEIN NARX-RELATED"/>
    <property type="match status" value="1"/>
</dbReference>
<dbReference type="InterPro" id="IPR011712">
    <property type="entry name" value="Sig_transdc_His_kin_sub3_dim/P"/>
</dbReference>
<accession>A0A9X2K155</accession>
<evidence type="ECO:0000256" key="10">
    <source>
        <dbReference type="SAM" id="Phobius"/>
    </source>
</evidence>
<evidence type="ECO:0000259" key="11">
    <source>
        <dbReference type="SMART" id="SM00387"/>
    </source>
</evidence>
<dbReference type="Pfam" id="PF07730">
    <property type="entry name" value="HisKA_3"/>
    <property type="match status" value="1"/>
</dbReference>
<sequence length="772" mass="79880">MTRTSIRWATTAGIALLCLVAGALAAEPRLRELGVTGLVERFDGFRAVAGLAFGLPGVFVLAQRPASRVGLLMAAVGAAQAVGVALSAYGLLGINDRGLPGDDWAMWLSNWLWMPAYLAVPALFPLIFPDGRLPSRRWRPVAALALAGIAVNTADWAWRPVTVVDIAGLYPPGYTGVLAGLPPFPPALRVAGIACAAVAAALAVASLAVRYRRASLAARTQSVPPAAGDQGAFPAAGGQGAFPAAGGPGALPAAGGQGVHAPASDRRPSPTGGDQGDLQAVSDRGVSLAASERRAQEAERRQLQWVLAAALVTAVLLAAGQVLPVGGPLLVALTPVPLPVAVAIAVVAHRLWDLDLLLSRALAFAGVSALLLAAYAVAVFALGRVVGATAGAALAAFAVHPLYARARAKANQLVYGDRDDPGQTLRRLGARLAGAEPPGRLLDRMAAELARSLRVHHVAVEESGVIVARWGEPGADAEAVPLHHAGEQVGTLLVGERLRPADRARLAELAPHLAVAVHAHRLDADLERSHRRLLAARQEERDRLMYELHDGLGPTLAALALHIDKGRRLVDTDPAQAKELLGDLASRTRSTVDTVRAIVHDLAPPPLDELGLTGALAELGNTFAGHLTVELDAPPDLPELPAAVELAAYRITAEALTNAARHARATLCTVRLRAHDDLELTVDDDGAGVGSPARRGFGLTSMRRRAEELNGTFDLVTGGAGTSVRVLIPLSPGGSGAGFGSGPGPSPGSGPLRPAGARPSRENARLPRDDAR</sequence>
<keyword evidence="6 10" id="KW-1133">Transmembrane helix</keyword>
<keyword evidence="5 12" id="KW-0418">Kinase</keyword>
<evidence type="ECO:0000256" key="2">
    <source>
        <dbReference type="ARBA" id="ARBA00022475"/>
    </source>
</evidence>
<evidence type="ECO:0000256" key="5">
    <source>
        <dbReference type="ARBA" id="ARBA00022777"/>
    </source>
</evidence>
<dbReference type="RefSeq" id="WP_253742315.1">
    <property type="nucleotide sequence ID" value="NZ_BAABKA010000036.1"/>
</dbReference>
<reference evidence="12" key="1">
    <citation type="submission" date="2022-06" db="EMBL/GenBank/DDBJ databases">
        <title>Sequencing the genomes of 1000 actinobacteria strains.</title>
        <authorList>
            <person name="Klenk H.-P."/>
        </authorList>
    </citation>
    <scope>NUCLEOTIDE SEQUENCE</scope>
    <source>
        <strain evidence="12">DSM 46694</strain>
    </source>
</reference>
<feature type="transmembrane region" description="Helical" evidence="10">
    <location>
        <begin position="111"/>
        <end position="128"/>
    </location>
</feature>
<dbReference type="SUPFAM" id="SSF55874">
    <property type="entry name" value="ATPase domain of HSP90 chaperone/DNA topoisomerase II/histidine kinase"/>
    <property type="match status" value="1"/>
</dbReference>
<dbReference type="Gene3D" id="3.30.565.10">
    <property type="entry name" value="Histidine kinase-like ATPase, C-terminal domain"/>
    <property type="match status" value="1"/>
</dbReference>
<organism evidence="12 13">
    <name type="scientific">Nonomuraea thailandensis</name>
    <dbReference type="NCBI Taxonomy" id="1188745"/>
    <lineage>
        <taxon>Bacteria</taxon>
        <taxon>Bacillati</taxon>
        <taxon>Actinomycetota</taxon>
        <taxon>Actinomycetes</taxon>
        <taxon>Streptosporangiales</taxon>
        <taxon>Streptosporangiaceae</taxon>
        <taxon>Nonomuraea</taxon>
    </lineage>
</organism>
<evidence type="ECO:0000313" key="13">
    <source>
        <dbReference type="Proteomes" id="UP001139648"/>
    </source>
</evidence>
<dbReference type="SMART" id="SM00387">
    <property type="entry name" value="HATPase_c"/>
    <property type="match status" value="1"/>
</dbReference>
<dbReference type="GO" id="GO:0046983">
    <property type="term" value="F:protein dimerization activity"/>
    <property type="evidence" value="ECO:0007669"/>
    <property type="project" value="InterPro"/>
</dbReference>
<feature type="transmembrane region" description="Helical" evidence="10">
    <location>
        <begin position="329"/>
        <end position="349"/>
    </location>
</feature>
<evidence type="ECO:0000256" key="4">
    <source>
        <dbReference type="ARBA" id="ARBA00022692"/>
    </source>
</evidence>
<feature type="domain" description="Histidine kinase/HSP90-like ATPase" evidence="11">
    <location>
        <begin position="643"/>
        <end position="732"/>
    </location>
</feature>
<keyword evidence="2" id="KW-1003">Cell membrane</keyword>
<evidence type="ECO:0000256" key="6">
    <source>
        <dbReference type="ARBA" id="ARBA00022989"/>
    </source>
</evidence>
<dbReference type="EMBL" id="JAMZEB010000002">
    <property type="protein sequence ID" value="MCP2355660.1"/>
    <property type="molecule type" value="Genomic_DNA"/>
</dbReference>
<dbReference type="AlphaFoldDB" id="A0A9X2K155"/>
<evidence type="ECO:0000256" key="1">
    <source>
        <dbReference type="ARBA" id="ARBA00004651"/>
    </source>
</evidence>
<keyword evidence="7" id="KW-0902">Two-component regulatory system</keyword>
<feature type="transmembrane region" description="Helical" evidence="10">
    <location>
        <begin position="361"/>
        <end position="380"/>
    </location>
</feature>
<feature type="transmembrane region" description="Helical" evidence="10">
    <location>
        <begin position="303"/>
        <end position="323"/>
    </location>
</feature>
<dbReference type="InterPro" id="IPR050482">
    <property type="entry name" value="Sensor_HK_TwoCompSys"/>
</dbReference>
<evidence type="ECO:0000256" key="8">
    <source>
        <dbReference type="ARBA" id="ARBA00023136"/>
    </source>
</evidence>
<dbReference type="Proteomes" id="UP001139648">
    <property type="component" value="Unassembled WGS sequence"/>
</dbReference>
<evidence type="ECO:0000256" key="7">
    <source>
        <dbReference type="ARBA" id="ARBA00023012"/>
    </source>
</evidence>
<protein>
    <submittedName>
        <fullName evidence="12">Signal transduction histidine kinase</fullName>
    </submittedName>
</protein>
<feature type="compositionally biased region" description="Gly residues" evidence="9">
    <location>
        <begin position="733"/>
        <end position="743"/>
    </location>
</feature>
<keyword evidence="13" id="KW-1185">Reference proteome</keyword>